<dbReference type="InterPro" id="IPR007714">
    <property type="entry name" value="CFA20_dom"/>
</dbReference>
<organism evidence="3 4">
    <name type="scientific">Populus trichocarpa</name>
    <name type="common">Western balsam poplar</name>
    <name type="synonym">Populus balsamifera subsp. trichocarpa</name>
    <dbReference type="NCBI Taxonomy" id="3694"/>
    <lineage>
        <taxon>Eukaryota</taxon>
        <taxon>Viridiplantae</taxon>
        <taxon>Streptophyta</taxon>
        <taxon>Embryophyta</taxon>
        <taxon>Tracheophyta</taxon>
        <taxon>Spermatophyta</taxon>
        <taxon>Magnoliopsida</taxon>
        <taxon>eudicotyledons</taxon>
        <taxon>Gunneridae</taxon>
        <taxon>Pentapetalae</taxon>
        <taxon>rosids</taxon>
        <taxon>fabids</taxon>
        <taxon>Malpighiales</taxon>
        <taxon>Salicaceae</taxon>
        <taxon>Saliceae</taxon>
        <taxon>Populus</taxon>
    </lineage>
</organism>
<dbReference type="AlphaFoldDB" id="A0A2K1WR48"/>
<proteinExistence type="predicted"/>
<name>A0A2K1WR48_POPTR</name>
<keyword evidence="1" id="KW-0812">Transmembrane</keyword>
<sequence>MEKIIQSACISADPAATLGIKLDHFTFEIPVMDYKNVRRRFRASNFLMFAIFRIPFFFSFPR</sequence>
<evidence type="ECO:0000313" key="3">
    <source>
        <dbReference type="EMBL" id="PNS91013.1"/>
    </source>
</evidence>
<feature type="domain" description="CFA20" evidence="2">
    <location>
        <begin position="23"/>
        <end position="46"/>
    </location>
</feature>
<dbReference type="Pfam" id="PF05018">
    <property type="entry name" value="CFA20_dom"/>
    <property type="match status" value="1"/>
</dbReference>
<accession>A0A2K1WR48</accession>
<keyword evidence="1" id="KW-0472">Membrane</keyword>
<dbReference type="Proteomes" id="UP000006729">
    <property type="component" value="Chromosome 19"/>
</dbReference>
<feature type="transmembrane region" description="Helical" evidence="1">
    <location>
        <begin position="43"/>
        <end position="60"/>
    </location>
</feature>
<protein>
    <recommendedName>
        <fullName evidence="2">CFA20 domain-containing protein</fullName>
    </recommendedName>
</protein>
<keyword evidence="1" id="KW-1133">Transmembrane helix</keyword>
<dbReference type="STRING" id="3694.A0A2K1WR48"/>
<evidence type="ECO:0000313" key="4">
    <source>
        <dbReference type="Proteomes" id="UP000006729"/>
    </source>
</evidence>
<keyword evidence="4" id="KW-1185">Reference proteome</keyword>
<gene>
    <name evidence="3" type="ORF">POPTR_019G076000</name>
</gene>
<evidence type="ECO:0000259" key="2">
    <source>
        <dbReference type="Pfam" id="PF05018"/>
    </source>
</evidence>
<reference evidence="3 4" key="1">
    <citation type="journal article" date="2006" name="Science">
        <title>The genome of black cottonwood, Populus trichocarpa (Torr. &amp; Gray).</title>
        <authorList>
            <person name="Tuskan G.A."/>
            <person name="Difazio S."/>
            <person name="Jansson S."/>
            <person name="Bohlmann J."/>
            <person name="Grigoriev I."/>
            <person name="Hellsten U."/>
            <person name="Putnam N."/>
            <person name="Ralph S."/>
            <person name="Rombauts S."/>
            <person name="Salamov A."/>
            <person name="Schein J."/>
            <person name="Sterck L."/>
            <person name="Aerts A."/>
            <person name="Bhalerao R.R."/>
            <person name="Bhalerao R.P."/>
            <person name="Blaudez D."/>
            <person name="Boerjan W."/>
            <person name="Brun A."/>
            <person name="Brunner A."/>
            <person name="Busov V."/>
            <person name="Campbell M."/>
            <person name="Carlson J."/>
            <person name="Chalot M."/>
            <person name="Chapman J."/>
            <person name="Chen G.L."/>
            <person name="Cooper D."/>
            <person name="Coutinho P.M."/>
            <person name="Couturier J."/>
            <person name="Covert S."/>
            <person name="Cronk Q."/>
            <person name="Cunningham R."/>
            <person name="Davis J."/>
            <person name="Degroeve S."/>
            <person name="Dejardin A."/>
            <person name="Depamphilis C."/>
            <person name="Detter J."/>
            <person name="Dirks B."/>
            <person name="Dubchak I."/>
            <person name="Duplessis S."/>
            <person name="Ehlting J."/>
            <person name="Ellis B."/>
            <person name="Gendler K."/>
            <person name="Goodstein D."/>
            <person name="Gribskov M."/>
            <person name="Grimwood J."/>
            <person name="Groover A."/>
            <person name="Gunter L."/>
            <person name="Hamberger B."/>
            <person name="Heinze B."/>
            <person name="Helariutta Y."/>
            <person name="Henrissat B."/>
            <person name="Holligan D."/>
            <person name="Holt R."/>
            <person name="Huang W."/>
            <person name="Islam-Faridi N."/>
            <person name="Jones S."/>
            <person name="Jones-Rhoades M."/>
            <person name="Jorgensen R."/>
            <person name="Joshi C."/>
            <person name="Kangasjarvi J."/>
            <person name="Karlsson J."/>
            <person name="Kelleher C."/>
            <person name="Kirkpatrick R."/>
            <person name="Kirst M."/>
            <person name="Kohler A."/>
            <person name="Kalluri U."/>
            <person name="Larimer F."/>
            <person name="Leebens-Mack J."/>
            <person name="Leple J.C."/>
            <person name="Locascio P."/>
            <person name="Lou Y."/>
            <person name="Lucas S."/>
            <person name="Martin F."/>
            <person name="Montanini B."/>
            <person name="Napoli C."/>
            <person name="Nelson D.R."/>
            <person name="Nelson C."/>
            <person name="Nieminen K."/>
            <person name="Nilsson O."/>
            <person name="Pereda V."/>
            <person name="Peter G."/>
            <person name="Philippe R."/>
            <person name="Pilate G."/>
            <person name="Poliakov A."/>
            <person name="Razumovskaya J."/>
            <person name="Richardson P."/>
            <person name="Rinaldi C."/>
            <person name="Ritland K."/>
            <person name="Rouze P."/>
            <person name="Ryaboy D."/>
            <person name="Schmutz J."/>
            <person name="Schrader J."/>
            <person name="Segerman B."/>
            <person name="Shin H."/>
            <person name="Siddiqui A."/>
            <person name="Sterky F."/>
            <person name="Terry A."/>
            <person name="Tsai C.J."/>
            <person name="Uberbacher E."/>
            <person name="Unneberg P."/>
            <person name="Vahala J."/>
            <person name="Wall K."/>
            <person name="Wessler S."/>
            <person name="Yang G."/>
            <person name="Yin T."/>
            <person name="Douglas C."/>
            <person name="Marra M."/>
            <person name="Sandberg G."/>
            <person name="Van de Peer Y."/>
            <person name="Rokhsar D."/>
        </authorList>
    </citation>
    <scope>NUCLEOTIDE SEQUENCE [LARGE SCALE GENOMIC DNA]</scope>
    <source>
        <strain evidence="4">cv. Nisqually</strain>
    </source>
</reference>
<evidence type="ECO:0000256" key="1">
    <source>
        <dbReference type="SAM" id="Phobius"/>
    </source>
</evidence>
<dbReference type="EMBL" id="CM009308">
    <property type="protein sequence ID" value="PNS91013.1"/>
    <property type="molecule type" value="Genomic_DNA"/>
</dbReference>
<dbReference type="InParanoid" id="A0A2K1WR48"/>